<dbReference type="SUPFAM" id="SSF48726">
    <property type="entry name" value="Immunoglobulin"/>
    <property type="match status" value="1"/>
</dbReference>
<evidence type="ECO:0000313" key="9">
    <source>
        <dbReference type="Proteomes" id="UP000694620"/>
    </source>
</evidence>
<keyword evidence="6" id="KW-0393">Immunoglobulin domain</keyword>
<keyword evidence="2" id="KW-0812">Transmembrane</keyword>
<dbReference type="PANTHER" id="PTHR19256">
    <property type="entry name" value="T-CELL RECEPTOR GAMMA CHAIN"/>
    <property type="match status" value="1"/>
</dbReference>
<evidence type="ECO:0000256" key="3">
    <source>
        <dbReference type="ARBA" id="ARBA00022989"/>
    </source>
</evidence>
<keyword evidence="3" id="KW-1133">Transmembrane helix</keyword>
<dbReference type="InterPro" id="IPR007110">
    <property type="entry name" value="Ig-like_dom"/>
</dbReference>
<evidence type="ECO:0000313" key="8">
    <source>
        <dbReference type="Ensembl" id="ENSECRP00000017054.1"/>
    </source>
</evidence>
<evidence type="ECO:0000259" key="7">
    <source>
        <dbReference type="PROSITE" id="PS50835"/>
    </source>
</evidence>
<evidence type="ECO:0000256" key="2">
    <source>
        <dbReference type="ARBA" id="ARBA00022692"/>
    </source>
</evidence>
<organism evidence="8 9">
    <name type="scientific">Erpetoichthys calabaricus</name>
    <name type="common">Rope fish</name>
    <name type="synonym">Calamoichthys calabaricus</name>
    <dbReference type="NCBI Taxonomy" id="27687"/>
    <lineage>
        <taxon>Eukaryota</taxon>
        <taxon>Metazoa</taxon>
        <taxon>Chordata</taxon>
        <taxon>Craniata</taxon>
        <taxon>Vertebrata</taxon>
        <taxon>Euteleostomi</taxon>
        <taxon>Actinopterygii</taxon>
        <taxon>Polypteriformes</taxon>
        <taxon>Polypteridae</taxon>
        <taxon>Erpetoichthys</taxon>
    </lineage>
</organism>
<dbReference type="PROSITE" id="PS50835">
    <property type="entry name" value="IG_LIKE"/>
    <property type="match status" value="1"/>
</dbReference>
<dbReference type="InterPro" id="IPR036179">
    <property type="entry name" value="Ig-like_dom_sf"/>
</dbReference>
<accession>A0A8C4SI03</accession>
<reference evidence="8" key="3">
    <citation type="submission" date="2025-09" db="UniProtKB">
        <authorList>
            <consortium name="Ensembl"/>
        </authorList>
    </citation>
    <scope>IDENTIFICATION</scope>
</reference>
<dbReference type="InterPro" id="IPR013106">
    <property type="entry name" value="Ig_V-set"/>
</dbReference>
<dbReference type="InterPro" id="IPR051117">
    <property type="entry name" value="TRG_var/const_region"/>
</dbReference>
<reference evidence="8" key="1">
    <citation type="submission" date="2021-06" db="EMBL/GenBank/DDBJ databases">
        <authorList>
            <consortium name="Wellcome Sanger Institute Data Sharing"/>
        </authorList>
    </citation>
    <scope>NUCLEOTIDE SEQUENCE [LARGE SCALE GENOMIC DNA]</scope>
</reference>
<reference evidence="8" key="2">
    <citation type="submission" date="2025-08" db="UniProtKB">
        <authorList>
            <consortium name="Ensembl"/>
        </authorList>
    </citation>
    <scope>IDENTIFICATION</scope>
</reference>
<dbReference type="SMART" id="SM00409">
    <property type="entry name" value="IG"/>
    <property type="match status" value="1"/>
</dbReference>
<evidence type="ECO:0000256" key="4">
    <source>
        <dbReference type="ARBA" id="ARBA00023136"/>
    </source>
</evidence>
<comment type="subcellular location">
    <subcellularLocation>
        <location evidence="1">Membrane</location>
    </subcellularLocation>
</comment>
<protein>
    <recommendedName>
        <fullName evidence="7">Ig-like domain-containing protein</fullName>
    </recommendedName>
</protein>
<dbReference type="GeneTree" id="ENSGT00940000165634"/>
<evidence type="ECO:0000256" key="6">
    <source>
        <dbReference type="ARBA" id="ARBA00023319"/>
    </source>
</evidence>
<evidence type="ECO:0000256" key="1">
    <source>
        <dbReference type="ARBA" id="ARBA00004370"/>
    </source>
</evidence>
<dbReference type="PANTHER" id="PTHR19256:SF65">
    <property type="entry name" value="T CELL RECEPTOR GAMMA CONSTANT 1-RELATED"/>
    <property type="match status" value="1"/>
</dbReference>
<feature type="domain" description="Ig-like" evidence="7">
    <location>
        <begin position="10"/>
        <end position="117"/>
    </location>
</feature>
<evidence type="ECO:0000256" key="5">
    <source>
        <dbReference type="ARBA" id="ARBA00023170"/>
    </source>
</evidence>
<keyword evidence="5" id="KW-0675">Receptor</keyword>
<dbReference type="Gene3D" id="2.60.40.10">
    <property type="entry name" value="Immunoglobulins"/>
    <property type="match status" value="1"/>
</dbReference>
<dbReference type="Pfam" id="PF07686">
    <property type="entry name" value="V-set"/>
    <property type="match status" value="1"/>
</dbReference>
<dbReference type="InterPro" id="IPR013783">
    <property type="entry name" value="Ig-like_fold"/>
</dbReference>
<dbReference type="GO" id="GO:0016020">
    <property type="term" value="C:membrane"/>
    <property type="evidence" value="ECO:0007669"/>
    <property type="project" value="UniProtKB-SubCell"/>
</dbReference>
<dbReference type="Proteomes" id="UP000694620">
    <property type="component" value="Chromosome 12"/>
</dbReference>
<proteinExistence type="predicted"/>
<dbReference type="AlphaFoldDB" id="A0A8C4SI03"/>
<dbReference type="Ensembl" id="ENSECRT00000017379.1">
    <property type="protein sequence ID" value="ENSECRP00000017054.1"/>
    <property type="gene ID" value="ENSECRG00000011350.1"/>
</dbReference>
<keyword evidence="9" id="KW-1185">Reference proteome</keyword>
<name>A0A8C4SI03_ERPCA</name>
<sequence length="118" mass="13047">MLLSITRKTPSGKTLTQPTVVSMSLGETAIIDCNVQIDQHSVKWLKQVPGCHPPYILGFHHSHSAPANYGTGFSSRRFTSKANNKIEYQLIISNVEASDSAVYYCHTWDSSASFEVSQ</sequence>
<keyword evidence="4" id="KW-0472">Membrane</keyword>
<dbReference type="SMART" id="SM00406">
    <property type="entry name" value="IGv"/>
    <property type="match status" value="1"/>
</dbReference>
<dbReference type="InterPro" id="IPR003599">
    <property type="entry name" value="Ig_sub"/>
</dbReference>